<accession>A0A2Z7D9N9</accession>
<evidence type="ECO:0000256" key="1">
    <source>
        <dbReference type="SAM" id="MobiDB-lite"/>
    </source>
</evidence>
<name>A0A2Z7D9N9_9LAMI</name>
<gene>
    <name evidence="2" type="ORF">F511_09078</name>
</gene>
<reference evidence="2 3" key="1">
    <citation type="journal article" date="2015" name="Proc. Natl. Acad. Sci. U.S.A.">
        <title>The resurrection genome of Boea hygrometrica: A blueprint for survival of dehydration.</title>
        <authorList>
            <person name="Xiao L."/>
            <person name="Yang G."/>
            <person name="Zhang L."/>
            <person name="Yang X."/>
            <person name="Zhao S."/>
            <person name="Ji Z."/>
            <person name="Zhou Q."/>
            <person name="Hu M."/>
            <person name="Wang Y."/>
            <person name="Chen M."/>
            <person name="Xu Y."/>
            <person name="Jin H."/>
            <person name="Xiao X."/>
            <person name="Hu G."/>
            <person name="Bao F."/>
            <person name="Hu Y."/>
            <person name="Wan P."/>
            <person name="Li L."/>
            <person name="Deng X."/>
            <person name="Kuang T."/>
            <person name="Xiang C."/>
            <person name="Zhu J.K."/>
            <person name="Oliver M.J."/>
            <person name="He Y."/>
        </authorList>
    </citation>
    <scope>NUCLEOTIDE SEQUENCE [LARGE SCALE GENOMIC DNA]</scope>
    <source>
        <strain evidence="3">cv. XS01</strain>
    </source>
</reference>
<keyword evidence="3" id="KW-1185">Reference proteome</keyword>
<dbReference type="Proteomes" id="UP000250235">
    <property type="component" value="Unassembled WGS sequence"/>
</dbReference>
<evidence type="ECO:0000313" key="2">
    <source>
        <dbReference type="EMBL" id="KZV56599.1"/>
    </source>
</evidence>
<sequence>MGSSKSVLETSQKEINCYIIVFIAEINNKSSGDNLEVPIINKHTPLSVQLVLPSSQMSLLPETMKASEPRGSADSIGYPCTKASGESSTTKHRILHASGPHPIPSPDDPN</sequence>
<dbReference type="AlphaFoldDB" id="A0A2Z7D9N9"/>
<feature type="compositionally biased region" description="Pro residues" evidence="1">
    <location>
        <begin position="101"/>
        <end position="110"/>
    </location>
</feature>
<organism evidence="2 3">
    <name type="scientific">Dorcoceras hygrometricum</name>
    <dbReference type="NCBI Taxonomy" id="472368"/>
    <lineage>
        <taxon>Eukaryota</taxon>
        <taxon>Viridiplantae</taxon>
        <taxon>Streptophyta</taxon>
        <taxon>Embryophyta</taxon>
        <taxon>Tracheophyta</taxon>
        <taxon>Spermatophyta</taxon>
        <taxon>Magnoliopsida</taxon>
        <taxon>eudicotyledons</taxon>
        <taxon>Gunneridae</taxon>
        <taxon>Pentapetalae</taxon>
        <taxon>asterids</taxon>
        <taxon>lamiids</taxon>
        <taxon>Lamiales</taxon>
        <taxon>Gesneriaceae</taxon>
        <taxon>Didymocarpoideae</taxon>
        <taxon>Trichosporeae</taxon>
        <taxon>Loxocarpinae</taxon>
        <taxon>Dorcoceras</taxon>
    </lineage>
</organism>
<dbReference type="EMBL" id="KQ988032">
    <property type="protein sequence ID" value="KZV56599.1"/>
    <property type="molecule type" value="Genomic_DNA"/>
</dbReference>
<proteinExistence type="predicted"/>
<protein>
    <submittedName>
        <fullName evidence="2">Uncharacterized protein</fullName>
    </submittedName>
</protein>
<feature type="region of interest" description="Disordered" evidence="1">
    <location>
        <begin position="62"/>
        <end position="110"/>
    </location>
</feature>
<evidence type="ECO:0000313" key="3">
    <source>
        <dbReference type="Proteomes" id="UP000250235"/>
    </source>
</evidence>